<evidence type="ECO:0000313" key="5">
    <source>
        <dbReference type="EMBL" id="KIV78907.1"/>
    </source>
</evidence>
<dbReference type="OrthoDB" id="283575at2759"/>
<dbReference type="PROSITE" id="PS50026">
    <property type="entry name" value="EGF_3"/>
    <property type="match status" value="1"/>
</dbReference>
<feature type="compositionally biased region" description="Polar residues" evidence="2">
    <location>
        <begin position="294"/>
        <end position="306"/>
    </location>
</feature>
<keyword evidence="3" id="KW-0472">Membrane</keyword>
<evidence type="ECO:0000313" key="6">
    <source>
        <dbReference type="Proteomes" id="UP000053599"/>
    </source>
</evidence>
<feature type="compositionally biased region" description="Polar residues" evidence="2">
    <location>
        <begin position="241"/>
        <end position="255"/>
    </location>
</feature>
<dbReference type="EMBL" id="KN846953">
    <property type="protein sequence ID" value="KIV78907.1"/>
    <property type="molecule type" value="Genomic_DNA"/>
</dbReference>
<dbReference type="Proteomes" id="UP000053599">
    <property type="component" value="Unassembled WGS sequence"/>
</dbReference>
<keyword evidence="3" id="KW-0812">Transmembrane</keyword>
<gene>
    <name evidence="5" type="ORF">PV11_06509</name>
</gene>
<dbReference type="InterPro" id="IPR000742">
    <property type="entry name" value="EGF"/>
</dbReference>
<feature type="disulfide bond" evidence="1">
    <location>
        <begin position="509"/>
        <end position="518"/>
    </location>
</feature>
<dbReference type="HOGENOM" id="CLU_009769_1_0_1"/>
<dbReference type="PROSITE" id="PS01186">
    <property type="entry name" value="EGF_2"/>
    <property type="match status" value="1"/>
</dbReference>
<evidence type="ECO:0000259" key="4">
    <source>
        <dbReference type="PROSITE" id="PS50026"/>
    </source>
</evidence>
<proteinExistence type="predicted"/>
<dbReference type="AlphaFoldDB" id="A0A0D1Y7R2"/>
<feature type="domain" description="EGF-like" evidence="4">
    <location>
        <begin position="482"/>
        <end position="519"/>
    </location>
</feature>
<keyword evidence="1" id="KW-0245">EGF-like domain</keyword>
<dbReference type="PROSITE" id="PS00022">
    <property type="entry name" value="EGF_1"/>
    <property type="match status" value="1"/>
</dbReference>
<organism evidence="5 6">
    <name type="scientific">Exophiala sideris</name>
    <dbReference type="NCBI Taxonomy" id="1016849"/>
    <lineage>
        <taxon>Eukaryota</taxon>
        <taxon>Fungi</taxon>
        <taxon>Dikarya</taxon>
        <taxon>Ascomycota</taxon>
        <taxon>Pezizomycotina</taxon>
        <taxon>Eurotiomycetes</taxon>
        <taxon>Chaetothyriomycetidae</taxon>
        <taxon>Chaetothyriales</taxon>
        <taxon>Herpotrichiellaceae</taxon>
        <taxon>Exophiala</taxon>
    </lineage>
</organism>
<feature type="region of interest" description="Disordered" evidence="2">
    <location>
        <begin position="400"/>
        <end position="420"/>
    </location>
</feature>
<accession>A0A0D1Y7R2</accession>
<evidence type="ECO:0000256" key="3">
    <source>
        <dbReference type="SAM" id="Phobius"/>
    </source>
</evidence>
<protein>
    <recommendedName>
        <fullName evidence="4">EGF-like domain-containing protein</fullName>
    </recommendedName>
</protein>
<feature type="region of interest" description="Disordered" evidence="2">
    <location>
        <begin position="1"/>
        <end position="33"/>
    </location>
</feature>
<name>A0A0D1Y7R2_9EURO</name>
<reference evidence="5 6" key="1">
    <citation type="submission" date="2015-01" db="EMBL/GenBank/DDBJ databases">
        <title>The Genome Sequence of Exophiala sideris CBS121828.</title>
        <authorList>
            <consortium name="The Broad Institute Genomics Platform"/>
            <person name="Cuomo C."/>
            <person name="de Hoog S."/>
            <person name="Gorbushina A."/>
            <person name="Stielow B."/>
            <person name="Teixiera M."/>
            <person name="Abouelleil A."/>
            <person name="Chapman S.B."/>
            <person name="Priest M."/>
            <person name="Young S.K."/>
            <person name="Wortman J."/>
            <person name="Nusbaum C."/>
            <person name="Birren B."/>
        </authorList>
    </citation>
    <scope>NUCLEOTIDE SEQUENCE [LARGE SCALE GENOMIC DNA]</scope>
    <source>
        <strain evidence="5 6">CBS 121828</strain>
    </source>
</reference>
<feature type="region of interest" description="Disordered" evidence="2">
    <location>
        <begin position="241"/>
        <end position="307"/>
    </location>
</feature>
<dbReference type="CDD" id="cd00054">
    <property type="entry name" value="EGF_CA"/>
    <property type="match status" value="1"/>
</dbReference>
<dbReference type="STRING" id="1016849.A0A0D1Y7R2"/>
<feature type="transmembrane region" description="Helical" evidence="3">
    <location>
        <begin position="451"/>
        <end position="476"/>
    </location>
</feature>
<dbReference type="PANTHER" id="PTHR17178:SF0">
    <property type="entry name" value="SERGLYCIN"/>
    <property type="match status" value="1"/>
</dbReference>
<feature type="compositionally biased region" description="Basic and acidic residues" evidence="2">
    <location>
        <begin position="1"/>
        <end position="14"/>
    </location>
</feature>
<feature type="region of interest" description="Disordered" evidence="2">
    <location>
        <begin position="62"/>
        <end position="222"/>
    </location>
</feature>
<feature type="region of interest" description="Disordered" evidence="2">
    <location>
        <begin position="684"/>
        <end position="715"/>
    </location>
</feature>
<feature type="compositionally biased region" description="Low complexity" evidence="2">
    <location>
        <begin position="684"/>
        <end position="713"/>
    </location>
</feature>
<evidence type="ECO:0000256" key="1">
    <source>
        <dbReference type="PROSITE-ProRule" id="PRU00076"/>
    </source>
</evidence>
<keyword evidence="3" id="KW-1133">Transmembrane helix</keyword>
<comment type="caution">
    <text evidence="1">Lacks conserved residue(s) required for the propagation of feature annotation.</text>
</comment>
<keyword evidence="1" id="KW-1015">Disulfide bond</keyword>
<dbReference type="PANTHER" id="PTHR17178">
    <property type="entry name" value="SECRETORY GRANULE PROTEOGLYCAN CORE PROTEIN"/>
    <property type="match status" value="1"/>
</dbReference>
<sequence>MDRSRSPPKQETRFHYPQYRNQQPAPGYAHASQYQQFQQFPPHPSVRVPPNVRLAARQVPAGVGISPPPVRYEALQQPQQRDGGSGQLVQDFRFPTAPNVKQESALSPGRKYNAHDSTMSSVLDDFTVPGTTPGSRSRGFPTPKRYSGSVYAESEALGVDERYDQDFLSPTESERPSSGYASPQVVRQASLGKRARPAVTTIKNSHHEHDLPEGPPAYTQTGRTNTINALSAAVAAGVSNKNSPLQIDTPGSRSTPVRMPFDTSPPASPSADKEYLQTPKSPMTMASHKFPDQTPRSAHSNKSSNPLLGLGIDQPAPAMSDRIPPGRRPPQLDMDAVRHNQNRGSTTSLADLIKRATRLAANLDRGKTASRLGMLDMWGSTDKLSGNNRQSTMSDMISAFPAPAVGGTPTTRRDGAWPLSEKGDAYASTTDLSKYQPTNQRRRCCGMSIPVFFSFLVIATILIAAAVLIPIFLVLVPKQHSTNNTCATTHPCHNGGTSIVSAATCACVCSNGFTGSDCNTSGDTEDCMTMTLSDGANRYENATIGLSMLPSLSDAQSRFNISLNVSTILSVFSSNNLSCTSENSLADFNSTSTATKSRRFVILPGLEPDEPAPILANPAVPKVSGRAVPLNVAQVAKRQNPETVGTSNGIVFQATTATSLGAISTPSAAIGTGVSTVTSVGGTTTAAGSAATPTSSPTDPGATNSSSNSTSSTVTDEELEFARVVVLYVLQQSQTVSVAVNAQEQMESYFSTQTSGNSSSTVDVGTGNLHLRANFGAFTITNGDGVVVGQQSGS</sequence>
<evidence type="ECO:0000256" key="2">
    <source>
        <dbReference type="SAM" id="MobiDB-lite"/>
    </source>
</evidence>